<evidence type="ECO:0000256" key="1">
    <source>
        <dbReference type="SAM" id="MobiDB-lite"/>
    </source>
</evidence>
<sequence>MRASVSTTAPGLLSQVLRGGLHVHLLLTNVSLVLSLTRDLYILCIADTAVYSQFKPVSHEMVAIITVSVVICTNYLRTERPDNELTKGLALIDSLLDNSKNSDNPTDYITCQNDLNTISGELGYSTDCVSVSGDALHSDSHSLSLATLDSPYNSAGGMDEFEASNFPSSLAGVVQDAVNSISHKEIITCTSFDDYSEGLTSFGDPLMVDGWSHNHLAVVSAQRISDNQEFMTKDLESTSLPSTQLVIGSGGDQSSAGCSSQNQDDRNHNYLSIASAGRTSDHRKAKSKDLDSSYLPTTLVLISGGVDQSSTGCSSANDSMEKISAVESIDSSSSSSHGVLHGEETYVARNRSYMENHLNGRISTGLHRSVGECRVRHPAGVAERKTSSACEAIVTEKKRLAKRDKAGKKACAAERYRSKVEVRKPHLNAKEVGDTSLASSSFTKTGTADVPLEEMSLDEVNNVFSLFQARQWAKIRQSP</sequence>
<feature type="compositionally biased region" description="Polar residues" evidence="1">
    <location>
        <begin position="243"/>
        <end position="262"/>
    </location>
</feature>
<accession>A0A8T2Q940</accession>
<dbReference type="Proteomes" id="UP000825935">
    <property type="component" value="Chromosome 37"/>
</dbReference>
<comment type="caution">
    <text evidence="2">The sequence shown here is derived from an EMBL/GenBank/DDBJ whole genome shotgun (WGS) entry which is preliminary data.</text>
</comment>
<feature type="region of interest" description="Disordered" evidence="1">
    <location>
        <begin position="243"/>
        <end position="266"/>
    </location>
</feature>
<reference evidence="2" key="1">
    <citation type="submission" date="2021-08" db="EMBL/GenBank/DDBJ databases">
        <title>WGS assembly of Ceratopteris richardii.</title>
        <authorList>
            <person name="Marchant D.B."/>
            <person name="Chen G."/>
            <person name="Jenkins J."/>
            <person name="Shu S."/>
            <person name="Leebens-Mack J."/>
            <person name="Grimwood J."/>
            <person name="Schmutz J."/>
            <person name="Soltis P."/>
            <person name="Soltis D."/>
            <person name="Chen Z.-H."/>
        </authorList>
    </citation>
    <scope>NUCLEOTIDE SEQUENCE</scope>
    <source>
        <strain evidence="2">Whitten #5841</strain>
        <tissue evidence="2">Leaf</tissue>
    </source>
</reference>
<name>A0A8T2Q940_CERRI</name>
<protein>
    <submittedName>
        <fullName evidence="2">Uncharacterized protein</fullName>
    </submittedName>
</protein>
<keyword evidence="3" id="KW-1185">Reference proteome</keyword>
<dbReference type="AlphaFoldDB" id="A0A8T2Q940"/>
<dbReference type="EMBL" id="CM035442">
    <property type="protein sequence ID" value="KAH7279791.1"/>
    <property type="molecule type" value="Genomic_DNA"/>
</dbReference>
<evidence type="ECO:0000313" key="2">
    <source>
        <dbReference type="EMBL" id="KAH7279791.1"/>
    </source>
</evidence>
<proteinExistence type="predicted"/>
<gene>
    <name evidence="2" type="ORF">KP509_37G037000</name>
</gene>
<evidence type="ECO:0000313" key="3">
    <source>
        <dbReference type="Proteomes" id="UP000825935"/>
    </source>
</evidence>
<organism evidence="2 3">
    <name type="scientific">Ceratopteris richardii</name>
    <name type="common">Triangle waterfern</name>
    <dbReference type="NCBI Taxonomy" id="49495"/>
    <lineage>
        <taxon>Eukaryota</taxon>
        <taxon>Viridiplantae</taxon>
        <taxon>Streptophyta</taxon>
        <taxon>Embryophyta</taxon>
        <taxon>Tracheophyta</taxon>
        <taxon>Polypodiopsida</taxon>
        <taxon>Polypodiidae</taxon>
        <taxon>Polypodiales</taxon>
        <taxon>Pteridineae</taxon>
        <taxon>Pteridaceae</taxon>
        <taxon>Parkerioideae</taxon>
        <taxon>Ceratopteris</taxon>
    </lineage>
</organism>